<name>Q08MA2_STIAD</name>
<organism evidence="1 2">
    <name type="scientific">Stigmatella aurantiaca (strain DW4/3-1)</name>
    <dbReference type="NCBI Taxonomy" id="378806"/>
    <lineage>
        <taxon>Bacteria</taxon>
        <taxon>Pseudomonadati</taxon>
        <taxon>Myxococcota</taxon>
        <taxon>Myxococcia</taxon>
        <taxon>Myxococcales</taxon>
        <taxon>Cystobacterineae</taxon>
        <taxon>Archangiaceae</taxon>
        <taxon>Stigmatella</taxon>
    </lineage>
</organism>
<comment type="caution">
    <text evidence="1">The sequence shown here is derived from an EMBL/GenBank/DDBJ whole genome shotgun (WGS) entry which is preliminary data.</text>
</comment>
<accession>Q08MA2</accession>
<proteinExistence type="predicted"/>
<dbReference type="AlphaFoldDB" id="Q08MA2"/>
<protein>
    <submittedName>
        <fullName evidence="1">Uncharacterized protein</fullName>
    </submittedName>
</protein>
<feature type="non-terminal residue" evidence="1">
    <location>
        <position position="108"/>
    </location>
</feature>
<gene>
    <name evidence="1" type="ORF">STIAU_1459</name>
</gene>
<sequence>MDRVELPHPDEGVEELPAAEAIVGVGFEQVHGQRSCALRRGNVQRSHGELARGALRGHREHGLEADRLGLLAEWDFRLTQGWDVRGHIRLRSPRGGHRSCRRETPGRQ</sequence>
<dbReference type="EMBL" id="AAMD01000398">
    <property type="protein sequence ID" value="EAU61613.1"/>
    <property type="molecule type" value="Genomic_DNA"/>
</dbReference>
<reference evidence="1 2" key="1">
    <citation type="submission" date="2006-04" db="EMBL/GenBank/DDBJ databases">
        <authorList>
            <person name="Nierman W.C."/>
        </authorList>
    </citation>
    <scope>NUCLEOTIDE SEQUENCE [LARGE SCALE GENOMIC DNA]</scope>
    <source>
        <strain evidence="1 2">DW4/3-1</strain>
    </source>
</reference>
<evidence type="ECO:0000313" key="1">
    <source>
        <dbReference type="EMBL" id="EAU61613.1"/>
    </source>
</evidence>
<evidence type="ECO:0000313" key="2">
    <source>
        <dbReference type="Proteomes" id="UP000032702"/>
    </source>
</evidence>
<dbReference type="Proteomes" id="UP000032702">
    <property type="component" value="Unassembled WGS sequence"/>
</dbReference>